<keyword evidence="1" id="KW-1185">Reference proteome</keyword>
<proteinExistence type="predicted"/>
<organism evidence="1 2">
    <name type="scientific">Steinernema glaseri</name>
    <dbReference type="NCBI Taxonomy" id="37863"/>
    <lineage>
        <taxon>Eukaryota</taxon>
        <taxon>Metazoa</taxon>
        <taxon>Ecdysozoa</taxon>
        <taxon>Nematoda</taxon>
        <taxon>Chromadorea</taxon>
        <taxon>Rhabditida</taxon>
        <taxon>Tylenchina</taxon>
        <taxon>Panagrolaimomorpha</taxon>
        <taxon>Strongyloidoidea</taxon>
        <taxon>Steinernematidae</taxon>
        <taxon>Steinernema</taxon>
    </lineage>
</organism>
<dbReference type="WBParaSite" id="L893_g29909.t1">
    <property type="protein sequence ID" value="L893_g29909.t1"/>
    <property type="gene ID" value="L893_g29909"/>
</dbReference>
<reference evidence="2" key="1">
    <citation type="submission" date="2016-11" db="UniProtKB">
        <authorList>
            <consortium name="WormBaseParasite"/>
        </authorList>
    </citation>
    <scope>IDENTIFICATION</scope>
</reference>
<evidence type="ECO:0000313" key="1">
    <source>
        <dbReference type="Proteomes" id="UP000095287"/>
    </source>
</evidence>
<evidence type="ECO:0000313" key="2">
    <source>
        <dbReference type="WBParaSite" id="L893_g29909.t1"/>
    </source>
</evidence>
<name>A0A1I7ZUF5_9BILA</name>
<dbReference type="AlphaFoldDB" id="A0A1I7ZUF5"/>
<dbReference type="Proteomes" id="UP000095287">
    <property type="component" value="Unplaced"/>
</dbReference>
<accession>A0A1I7ZUF5</accession>
<sequence length="171" mass="19048">MIRVRCAAARGQARGYSKVKQRGAHPYWIALACLSDKLCQRFPGGWFEVQLSCIVMCTSLLRVGSRGAARSATVHQAAEESLLDARPRIEPTVEMSIYSLNNGADSPLPIGDIPATPESDYHTPRNFFPSVNGAGRWCACSSREVVKRERADHMEPYFRLHPYITVFMAMS</sequence>
<protein>
    <submittedName>
        <fullName evidence="2">Uncharacterized protein</fullName>
    </submittedName>
</protein>
<dbReference type="PROSITE" id="PS51257">
    <property type="entry name" value="PROKAR_LIPOPROTEIN"/>
    <property type="match status" value="1"/>
</dbReference>